<name>A0A0P9H3T0_9CHLR</name>
<evidence type="ECO:0000313" key="1">
    <source>
        <dbReference type="EMBL" id="KPV48643.1"/>
    </source>
</evidence>
<feature type="non-terminal residue" evidence="1">
    <location>
        <position position="296"/>
    </location>
</feature>
<evidence type="ECO:0000313" key="2">
    <source>
        <dbReference type="Proteomes" id="UP000050509"/>
    </source>
</evidence>
<evidence type="ECO:0008006" key="3">
    <source>
        <dbReference type="Google" id="ProtNLM"/>
    </source>
</evidence>
<reference evidence="1 2" key="1">
    <citation type="submission" date="2015-09" db="EMBL/GenBank/DDBJ databases">
        <title>Draft genome sequence of Kouleothrix aurantiaca JCM 19913.</title>
        <authorList>
            <person name="Hemp J."/>
        </authorList>
    </citation>
    <scope>NUCLEOTIDE SEQUENCE [LARGE SCALE GENOMIC DNA]</scope>
    <source>
        <strain evidence="1 2">COM-B</strain>
    </source>
</reference>
<accession>A0A0P9H3T0</accession>
<organism evidence="1 2">
    <name type="scientific">Kouleothrix aurantiaca</name>
    <dbReference type="NCBI Taxonomy" id="186479"/>
    <lineage>
        <taxon>Bacteria</taxon>
        <taxon>Bacillati</taxon>
        <taxon>Chloroflexota</taxon>
        <taxon>Chloroflexia</taxon>
        <taxon>Chloroflexales</taxon>
        <taxon>Roseiflexineae</taxon>
        <taxon>Roseiflexaceae</taxon>
        <taxon>Kouleothrix</taxon>
    </lineage>
</organism>
<protein>
    <recommendedName>
        <fullName evidence="3">DUF2357 domain-containing protein</fullName>
    </recommendedName>
</protein>
<dbReference type="AlphaFoldDB" id="A0A0P9H3T0"/>
<sequence length="296" mass="34124">MVELLLRHDAPRFDTTFGERAAEMLSEPRLRRFRELAVVFYLRTELFESILPRIRRRLSFVAPRELLVEELPPRGRIDWSRTMAASLRDRPGEAPLEVQTRQRRRHFATPENLLTVVTLLEYRAAAQRLLESETAQEGARSIRHPLNELVDACTRELVFPQFAGLVRDAHAIIDGHASDAPADLEARVAAQLVPGRNSAYDDLLAWRVKLAALHLLDRSAETPPEAMLGSDPARDNYLYQIWLFYELADFLQHAGQLDDWNVGQMVLTFRWGQSGSEQRYRLQHDQEIASHWERAP</sequence>
<keyword evidence="2" id="KW-1185">Reference proteome</keyword>
<proteinExistence type="predicted"/>
<gene>
    <name evidence="1" type="ORF">SE17_36960</name>
</gene>
<dbReference type="Proteomes" id="UP000050509">
    <property type="component" value="Unassembled WGS sequence"/>
</dbReference>
<comment type="caution">
    <text evidence="1">The sequence shown here is derived from an EMBL/GenBank/DDBJ whole genome shotgun (WGS) entry which is preliminary data.</text>
</comment>
<dbReference type="EMBL" id="LJCR01002496">
    <property type="protein sequence ID" value="KPV48643.1"/>
    <property type="molecule type" value="Genomic_DNA"/>
</dbReference>